<keyword evidence="4" id="KW-0560">Oxidoreductase</keyword>
<evidence type="ECO:0000256" key="3">
    <source>
        <dbReference type="ARBA" id="ARBA00022857"/>
    </source>
</evidence>
<organism evidence="6 7">
    <name type="scientific">Mya arenaria</name>
    <name type="common">Soft-shell clam</name>
    <dbReference type="NCBI Taxonomy" id="6604"/>
    <lineage>
        <taxon>Eukaryota</taxon>
        <taxon>Metazoa</taxon>
        <taxon>Spiralia</taxon>
        <taxon>Lophotrochozoa</taxon>
        <taxon>Mollusca</taxon>
        <taxon>Bivalvia</taxon>
        <taxon>Autobranchia</taxon>
        <taxon>Heteroconchia</taxon>
        <taxon>Euheterodonta</taxon>
        <taxon>Imparidentia</taxon>
        <taxon>Neoheterodontei</taxon>
        <taxon>Myida</taxon>
        <taxon>Myoidea</taxon>
        <taxon>Myidae</taxon>
        <taxon>Mya</taxon>
    </lineage>
</organism>
<dbReference type="Pfam" id="PF00743">
    <property type="entry name" value="FMO-like"/>
    <property type="match status" value="2"/>
</dbReference>
<keyword evidence="2" id="KW-0274">FAD</keyword>
<dbReference type="EMBL" id="CP111017">
    <property type="protein sequence ID" value="WAR07584.1"/>
    <property type="molecule type" value="Genomic_DNA"/>
</dbReference>
<dbReference type="PANTHER" id="PTHR23023">
    <property type="entry name" value="DIMETHYLANILINE MONOOXYGENASE"/>
    <property type="match status" value="1"/>
</dbReference>
<dbReference type="InterPro" id="IPR050346">
    <property type="entry name" value="FMO-like"/>
</dbReference>
<reference evidence="6" key="1">
    <citation type="submission" date="2022-11" db="EMBL/GenBank/DDBJ databases">
        <title>Centuries of genome instability and evolution in soft-shell clam transmissible cancer (bioRxiv).</title>
        <authorList>
            <person name="Hart S.F.M."/>
            <person name="Yonemitsu M.A."/>
            <person name="Giersch R.M."/>
            <person name="Beal B.F."/>
            <person name="Arriagada G."/>
            <person name="Davis B.W."/>
            <person name="Ostrander E.A."/>
            <person name="Goff S.P."/>
            <person name="Metzger M.J."/>
        </authorList>
    </citation>
    <scope>NUCLEOTIDE SEQUENCE</scope>
    <source>
        <strain evidence="6">MELC-2E11</strain>
        <tissue evidence="6">Siphon/mantle</tissue>
    </source>
</reference>
<evidence type="ECO:0000313" key="7">
    <source>
        <dbReference type="Proteomes" id="UP001164746"/>
    </source>
</evidence>
<gene>
    <name evidence="6" type="ORF">MAR_017542</name>
</gene>
<accession>A0ABY7EET0</accession>
<dbReference type="PIRSF" id="PIRSF000332">
    <property type="entry name" value="FMO"/>
    <property type="match status" value="1"/>
</dbReference>
<feature type="compositionally biased region" description="Basic and acidic residues" evidence="5">
    <location>
        <begin position="45"/>
        <end position="57"/>
    </location>
</feature>
<feature type="region of interest" description="Disordered" evidence="5">
    <location>
        <begin position="28"/>
        <end position="64"/>
    </location>
</feature>
<name>A0ABY7EET0_MYAAR</name>
<keyword evidence="1" id="KW-0285">Flavoprotein</keyword>
<sequence>MSDAPPQEGLPLYLTGRHLLEYLQRYDRQHNRGNRSNDGNVVHSGEYKQADDGDERGTAPGKSPVYLTGRRPLEYLQLYARQHDLNQYVQLNTERRTVPRGLSLYLTGRCLLGYIKLHARLHDLEQYVKLDTEVHLSTWNGLWLGEVRAARGRPFDMILSRFTNAAMHYFPSVLNKVIAKILNAKFDHELYGSCPKFAPFQSTMCLSDELSYKLMAGKVKIKKFIKCFTKTGVEFVDGDEVNNEKSRKWRSATLVHASQVDYVPFMDDIATRIGCKPRIGWLLLTDTRLALRCLFRACTSYQFRLHGPDAWKGARAAIMGQDDRTFSSFRETRNRDGGQQGPNQHWLRWLMVVGLLAAFVSKVL</sequence>
<dbReference type="InterPro" id="IPR000960">
    <property type="entry name" value="Flavin_mOase"/>
</dbReference>
<protein>
    <submittedName>
        <fullName evidence="6">FMO3-like protein</fullName>
    </submittedName>
</protein>
<proteinExistence type="predicted"/>
<feature type="non-terminal residue" evidence="6">
    <location>
        <position position="1"/>
    </location>
</feature>
<evidence type="ECO:0000256" key="5">
    <source>
        <dbReference type="SAM" id="MobiDB-lite"/>
    </source>
</evidence>
<evidence type="ECO:0000256" key="1">
    <source>
        <dbReference type="ARBA" id="ARBA00022630"/>
    </source>
</evidence>
<dbReference type="InterPro" id="IPR020946">
    <property type="entry name" value="Flavin_mOase-like"/>
</dbReference>
<keyword evidence="7" id="KW-1185">Reference proteome</keyword>
<keyword evidence="3" id="KW-0521">NADP</keyword>
<evidence type="ECO:0000256" key="4">
    <source>
        <dbReference type="ARBA" id="ARBA00023002"/>
    </source>
</evidence>
<evidence type="ECO:0000313" key="6">
    <source>
        <dbReference type="EMBL" id="WAR07584.1"/>
    </source>
</evidence>
<dbReference type="Proteomes" id="UP001164746">
    <property type="component" value="Chromosome 6"/>
</dbReference>
<evidence type="ECO:0000256" key="2">
    <source>
        <dbReference type="ARBA" id="ARBA00022827"/>
    </source>
</evidence>